<dbReference type="InterPro" id="IPR013078">
    <property type="entry name" value="His_Pase_superF_clade-1"/>
</dbReference>
<evidence type="ECO:0000313" key="2">
    <source>
        <dbReference type="Proteomes" id="UP001501475"/>
    </source>
</evidence>
<dbReference type="InterPro" id="IPR050275">
    <property type="entry name" value="PGM_Phosphatase"/>
</dbReference>
<dbReference type="PANTHER" id="PTHR48100">
    <property type="entry name" value="BROAD-SPECIFICITY PHOSPHATASE YOR283W-RELATED"/>
    <property type="match status" value="1"/>
</dbReference>
<accession>A0ABN2KP36</accession>
<evidence type="ECO:0000313" key="1">
    <source>
        <dbReference type="EMBL" id="GAA1761440.1"/>
    </source>
</evidence>
<sequence length="236" mass="25320">MEATPRIAGLASCTCAGSARAGSAGRHTGGVSLHCPATLYIARHGDAEYTHAHVMSDEGGWLTETGQVQVTECAHDLADRRIAAVYSSPMQRAVESGVLASGELAVRHRELAGLEEIRVGERAGQPWSDPVTREVYDAWFRGDLDARIPGGESGAEVVARFREALATIADQHRGEQVLIFTHGGIMSLVVPRLAINVRDDLAYLQFVPNAVPARVEAGDEDWRVISWPGSASKDVV</sequence>
<comment type="caution">
    <text evidence="1">The sequence shown here is derived from an EMBL/GenBank/DDBJ whole genome shotgun (WGS) entry which is preliminary data.</text>
</comment>
<keyword evidence="2" id="KW-1185">Reference proteome</keyword>
<organism evidence="1 2">
    <name type="scientific">Nostocoides vanveenii</name>
    <dbReference type="NCBI Taxonomy" id="330835"/>
    <lineage>
        <taxon>Bacteria</taxon>
        <taxon>Bacillati</taxon>
        <taxon>Actinomycetota</taxon>
        <taxon>Actinomycetes</taxon>
        <taxon>Micrococcales</taxon>
        <taxon>Intrasporangiaceae</taxon>
        <taxon>Nostocoides</taxon>
    </lineage>
</organism>
<dbReference type="CDD" id="cd07067">
    <property type="entry name" value="HP_PGM_like"/>
    <property type="match status" value="1"/>
</dbReference>
<dbReference type="SMART" id="SM00855">
    <property type="entry name" value="PGAM"/>
    <property type="match status" value="1"/>
</dbReference>
<gene>
    <name evidence="1" type="ORF">GCM10009810_21150</name>
</gene>
<dbReference type="EMBL" id="BAAAPN010000047">
    <property type="protein sequence ID" value="GAA1761440.1"/>
    <property type="molecule type" value="Genomic_DNA"/>
</dbReference>
<protein>
    <submittedName>
        <fullName evidence="1">Histidine phosphatase family protein</fullName>
    </submittedName>
</protein>
<dbReference type="InterPro" id="IPR029033">
    <property type="entry name" value="His_PPase_superfam"/>
</dbReference>
<dbReference type="PANTHER" id="PTHR48100:SF1">
    <property type="entry name" value="HISTIDINE PHOSPHATASE FAMILY PROTEIN-RELATED"/>
    <property type="match status" value="1"/>
</dbReference>
<reference evidence="1 2" key="1">
    <citation type="journal article" date="2019" name="Int. J. Syst. Evol. Microbiol.">
        <title>The Global Catalogue of Microorganisms (GCM) 10K type strain sequencing project: providing services to taxonomists for standard genome sequencing and annotation.</title>
        <authorList>
            <consortium name="The Broad Institute Genomics Platform"/>
            <consortium name="The Broad Institute Genome Sequencing Center for Infectious Disease"/>
            <person name="Wu L."/>
            <person name="Ma J."/>
        </authorList>
    </citation>
    <scope>NUCLEOTIDE SEQUENCE [LARGE SCALE GENOMIC DNA]</scope>
    <source>
        <strain evidence="1 2">JCM 15591</strain>
    </source>
</reference>
<dbReference type="SUPFAM" id="SSF53254">
    <property type="entry name" value="Phosphoglycerate mutase-like"/>
    <property type="match status" value="1"/>
</dbReference>
<dbReference type="Proteomes" id="UP001501475">
    <property type="component" value="Unassembled WGS sequence"/>
</dbReference>
<proteinExistence type="predicted"/>
<dbReference type="Gene3D" id="3.40.50.1240">
    <property type="entry name" value="Phosphoglycerate mutase-like"/>
    <property type="match status" value="1"/>
</dbReference>
<dbReference type="Pfam" id="PF00300">
    <property type="entry name" value="His_Phos_1"/>
    <property type="match status" value="1"/>
</dbReference>
<name>A0ABN2KP36_9MICO</name>